<dbReference type="PANTHER" id="PTHR31402:SF2">
    <property type="entry name" value="UPF0711 PROTEIN C18ORF21"/>
    <property type="match status" value="1"/>
</dbReference>
<sequence length="155" mass="17401">MKLIPRIQKLLNREAKNQKLNLKQTKLLKKYKDSRSVQLVTCNTCNKTTRHHGKSRDFLATATSRSGTPKSRPDPKTQISANKTTPLNPSKSGSKSKSPASTSRTCMAGQSPSSSLSKTPKNTKFHFTQLKRLLNLEEKQKSQKKMDLKNFLSSL</sequence>
<dbReference type="PANTHER" id="PTHR31402">
    <property type="entry name" value="UPF0711 PROTEIN C18ORF21"/>
    <property type="match status" value="1"/>
</dbReference>
<dbReference type="InterPro" id="IPR029779">
    <property type="entry name" value="Rmp24-like"/>
</dbReference>
<proteinExistence type="inferred from homology"/>
<feature type="compositionally biased region" description="Low complexity" evidence="2">
    <location>
        <begin position="90"/>
        <end position="103"/>
    </location>
</feature>
<comment type="similarity">
    <text evidence="1">Belongs to the UPF0711 family.</text>
</comment>
<protein>
    <submittedName>
        <fullName evidence="3">UPF0711 protein C18orf21 like protein</fullName>
    </submittedName>
</protein>
<dbReference type="EMBL" id="KB574999">
    <property type="protein sequence ID" value="EMP26961.1"/>
    <property type="molecule type" value="Genomic_DNA"/>
</dbReference>
<keyword evidence="4" id="KW-1185">Reference proteome</keyword>
<feature type="compositionally biased region" description="Polar residues" evidence="2">
    <location>
        <begin position="77"/>
        <end position="89"/>
    </location>
</feature>
<evidence type="ECO:0000313" key="3">
    <source>
        <dbReference type="EMBL" id="EMP26961.1"/>
    </source>
</evidence>
<accession>M7ANZ0</accession>
<evidence type="ECO:0000256" key="1">
    <source>
        <dbReference type="ARBA" id="ARBA00006160"/>
    </source>
</evidence>
<evidence type="ECO:0000256" key="2">
    <source>
        <dbReference type="SAM" id="MobiDB-lite"/>
    </source>
</evidence>
<organism evidence="3 4">
    <name type="scientific">Chelonia mydas</name>
    <name type="common">Green sea-turtle</name>
    <name type="synonym">Chelonia agassizi</name>
    <dbReference type="NCBI Taxonomy" id="8469"/>
    <lineage>
        <taxon>Eukaryota</taxon>
        <taxon>Metazoa</taxon>
        <taxon>Chordata</taxon>
        <taxon>Craniata</taxon>
        <taxon>Vertebrata</taxon>
        <taxon>Euteleostomi</taxon>
        <taxon>Archelosauria</taxon>
        <taxon>Testudinata</taxon>
        <taxon>Testudines</taxon>
        <taxon>Cryptodira</taxon>
        <taxon>Durocryptodira</taxon>
        <taxon>Americhelydia</taxon>
        <taxon>Chelonioidea</taxon>
        <taxon>Cheloniidae</taxon>
        <taxon>Chelonia</taxon>
    </lineage>
</organism>
<dbReference type="eggNOG" id="ENOG502S2A1">
    <property type="taxonomic scope" value="Eukaryota"/>
</dbReference>
<dbReference type="Proteomes" id="UP000031443">
    <property type="component" value="Unassembled WGS sequence"/>
</dbReference>
<evidence type="ECO:0000313" key="4">
    <source>
        <dbReference type="Proteomes" id="UP000031443"/>
    </source>
</evidence>
<gene>
    <name evidence="3" type="ORF">UY3_15955</name>
</gene>
<dbReference type="Pfam" id="PF15719">
    <property type="entry name" value="Rmp24-like"/>
    <property type="match status" value="1"/>
</dbReference>
<reference evidence="4" key="1">
    <citation type="journal article" date="2013" name="Nat. Genet.">
        <title>The draft genomes of soft-shell turtle and green sea turtle yield insights into the development and evolution of the turtle-specific body plan.</title>
        <authorList>
            <person name="Wang Z."/>
            <person name="Pascual-Anaya J."/>
            <person name="Zadissa A."/>
            <person name="Li W."/>
            <person name="Niimura Y."/>
            <person name="Huang Z."/>
            <person name="Li C."/>
            <person name="White S."/>
            <person name="Xiong Z."/>
            <person name="Fang D."/>
            <person name="Wang B."/>
            <person name="Ming Y."/>
            <person name="Chen Y."/>
            <person name="Zheng Y."/>
            <person name="Kuraku S."/>
            <person name="Pignatelli M."/>
            <person name="Herrero J."/>
            <person name="Beal K."/>
            <person name="Nozawa M."/>
            <person name="Li Q."/>
            <person name="Wang J."/>
            <person name="Zhang H."/>
            <person name="Yu L."/>
            <person name="Shigenobu S."/>
            <person name="Wang J."/>
            <person name="Liu J."/>
            <person name="Flicek P."/>
            <person name="Searle S."/>
            <person name="Wang J."/>
            <person name="Kuratani S."/>
            <person name="Yin Y."/>
            <person name="Aken B."/>
            <person name="Zhang G."/>
            <person name="Irie N."/>
        </authorList>
    </citation>
    <scope>NUCLEOTIDE SEQUENCE [LARGE SCALE GENOMIC DNA]</scope>
</reference>
<feature type="compositionally biased region" description="Polar residues" evidence="2">
    <location>
        <begin position="104"/>
        <end position="122"/>
    </location>
</feature>
<dbReference type="AlphaFoldDB" id="M7ANZ0"/>
<feature type="region of interest" description="Disordered" evidence="2">
    <location>
        <begin position="49"/>
        <end position="122"/>
    </location>
</feature>
<name>M7ANZ0_CHEMY</name>
<dbReference type="STRING" id="8469.M7ANZ0"/>